<proteinExistence type="predicted"/>
<keyword evidence="1" id="KW-0175">Coiled coil</keyword>
<gene>
    <name evidence="3" type="ORF">O181_005052</name>
</gene>
<feature type="coiled-coil region" evidence="1">
    <location>
        <begin position="43"/>
        <end position="70"/>
    </location>
</feature>
<keyword evidence="4" id="KW-1185">Reference proteome</keyword>
<sequence>MDNRRLTLASNWEELEESCQKISLKDLMVITKCWNINRQFKLLEKRKARIRKNKATIQAVEEELSQKEHSFTASVSQGVNQLDSPVDSHHASTN</sequence>
<protein>
    <submittedName>
        <fullName evidence="3">Uncharacterized protein</fullName>
    </submittedName>
</protein>
<evidence type="ECO:0000313" key="4">
    <source>
        <dbReference type="Proteomes" id="UP000765509"/>
    </source>
</evidence>
<feature type="region of interest" description="Disordered" evidence="2">
    <location>
        <begin position="70"/>
        <end position="94"/>
    </location>
</feature>
<dbReference type="AlphaFoldDB" id="A0A9Q3BHF2"/>
<feature type="compositionally biased region" description="Polar residues" evidence="2">
    <location>
        <begin position="71"/>
        <end position="83"/>
    </location>
</feature>
<comment type="caution">
    <text evidence="3">The sequence shown here is derived from an EMBL/GenBank/DDBJ whole genome shotgun (WGS) entry which is preliminary data.</text>
</comment>
<organism evidence="3 4">
    <name type="scientific">Austropuccinia psidii MF-1</name>
    <dbReference type="NCBI Taxonomy" id="1389203"/>
    <lineage>
        <taxon>Eukaryota</taxon>
        <taxon>Fungi</taxon>
        <taxon>Dikarya</taxon>
        <taxon>Basidiomycota</taxon>
        <taxon>Pucciniomycotina</taxon>
        <taxon>Pucciniomycetes</taxon>
        <taxon>Pucciniales</taxon>
        <taxon>Sphaerophragmiaceae</taxon>
        <taxon>Austropuccinia</taxon>
    </lineage>
</organism>
<evidence type="ECO:0000313" key="3">
    <source>
        <dbReference type="EMBL" id="MBW0465337.1"/>
    </source>
</evidence>
<evidence type="ECO:0000256" key="1">
    <source>
        <dbReference type="SAM" id="Coils"/>
    </source>
</evidence>
<dbReference type="Proteomes" id="UP000765509">
    <property type="component" value="Unassembled WGS sequence"/>
</dbReference>
<accession>A0A9Q3BHF2</accession>
<dbReference type="EMBL" id="AVOT02001014">
    <property type="protein sequence ID" value="MBW0465337.1"/>
    <property type="molecule type" value="Genomic_DNA"/>
</dbReference>
<evidence type="ECO:0000256" key="2">
    <source>
        <dbReference type="SAM" id="MobiDB-lite"/>
    </source>
</evidence>
<reference evidence="3" key="1">
    <citation type="submission" date="2021-03" db="EMBL/GenBank/DDBJ databases">
        <title>Draft genome sequence of rust myrtle Austropuccinia psidii MF-1, a brazilian biotype.</title>
        <authorList>
            <person name="Quecine M.C."/>
            <person name="Pachon D.M.R."/>
            <person name="Bonatelli M.L."/>
            <person name="Correr F.H."/>
            <person name="Franceschini L.M."/>
            <person name="Leite T.F."/>
            <person name="Margarido G.R.A."/>
            <person name="Almeida C.A."/>
            <person name="Ferrarezi J.A."/>
            <person name="Labate C.A."/>
        </authorList>
    </citation>
    <scope>NUCLEOTIDE SEQUENCE</scope>
    <source>
        <strain evidence="3">MF-1</strain>
    </source>
</reference>
<name>A0A9Q3BHF2_9BASI</name>